<evidence type="ECO:0000313" key="11">
    <source>
        <dbReference type="Proteomes" id="UP000469943"/>
    </source>
</evidence>
<feature type="transmembrane region" description="Helical" evidence="8">
    <location>
        <begin position="103"/>
        <end position="126"/>
    </location>
</feature>
<evidence type="ECO:0000256" key="7">
    <source>
        <dbReference type="ARBA" id="ARBA00023136"/>
    </source>
</evidence>
<evidence type="ECO:0000256" key="6">
    <source>
        <dbReference type="ARBA" id="ARBA00022989"/>
    </source>
</evidence>
<dbReference type="Proteomes" id="UP000469943">
    <property type="component" value="Unassembled WGS sequence"/>
</dbReference>
<keyword evidence="5 8" id="KW-0812">Transmembrane</keyword>
<dbReference type="OrthoDB" id="7843147at2"/>
<evidence type="ECO:0000256" key="4">
    <source>
        <dbReference type="ARBA" id="ARBA00022475"/>
    </source>
</evidence>
<keyword evidence="4 8" id="KW-1003">Cell membrane</keyword>
<sequence>MTAVSWAHRNRMRQRTVVRGHRSRVALIHRQSAVRSPSAACPSSARPPTNEQTNARANCKTEVPMDATETTRDVLFLIVLFLANVIQAITGFAGTVLAMPFSVLLLGTDAAKVVLNLTTLLACLWLGVQHRAHIRWRILGEMVALMAVGMVAGIALYAALPVAPLRRAYGLFIIVIALKNLLRPSRTDPPRWLLVVIALAAGVIHGMFISGGALLVVYATATLKDKNEFRATMACVWVALNALMAVEQATSGVMTSHTLVLSAVAIPPLIVAIVIGNRLQKRVSQRAFLTLTYILLVISGASIVL</sequence>
<accession>A0A7K3TE88</accession>
<comment type="subcellular location">
    <subcellularLocation>
        <location evidence="1 8">Cell membrane</location>
        <topology evidence="1 8">Multi-pass membrane protein</topology>
    </subcellularLocation>
</comment>
<feature type="transmembrane region" description="Helical" evidence="8">
    <location>
        <begin position="258"/>
        <end position="275"/>
    </location>
</feature>
<dbReference type="InterPro" id="IPR052017">
    <property type="entry name" value="TSUP"/>
</dbReference>
<feature type="transmembrane region" description="Helical" evidence="8">
    <location>
        <begin position="138"/>
        <end position="160"/>
    </location>
</feature>
<comment type="similarity">
    <text evidence="2 8">Belongs to the 4-toluene sulfonate uptake permease (TSUP) (TC 2.A.102) family.</text>
</comment>
<feature type="compositionally biased region" description="Low complexity" evidence="9">
    <location>
        <begin position="33"/>
        <end position="48"/>
    </location>
</feature>
<evidence type="ECO:0000256" key="8">
    <source>
        <dbReference type="RuleBase" id="RU363041"/>
    </source>
</evidence>
<comment type="caution">
    <text evidence="10">The sequence shown here is derived from an EMBL/GenBank/DDBJ whole genome shotgun (WGS) entry which is preliminary data.</text>
</comment>
<evidence type="ECO:0000256" key="3">
    <source>
        <dbReference type="ARBA" id="ARBA00022448"/>
    </source>
</evidence>
<feature type="region of interest" description="Disordered" evidence="9">
    <location>
        <begin position="33"/>
        <end position="55"/>
    </location>
</feature>
<gene>
    <name evidence="10" type="ORF">GFD24_11545</name>
</gene>
<feature type="transmembrane region" description="Helical" evidence="8">
    <location>
        <begin position="74"/>
        <end position="97"/>
    </location>
</feature>
<evidence type="ECO:0000313" key="10">
    <source>
        <dbReference type="EMBL" id="NEG72822.1"/>
    </source>
</evidence>
<dbReference type="GO" id="GO:0005886">
    <property type="term" value="C:plasma membrane"/>
    <property type="evidence" value="ECO:0007669"/>
    <property type="project" value="UniProtKB-SubCell"/>
</dbReference>
<feature type="transmembrane region" description="Helical" evidence="8">
    <location>
        <begin position="192"/>
        <end position="217"/>
    </location>
</feature>
<dbReference type="Pfam" id="PF01925">
    <property type="entry name" value="TauE"/>
    <property type="match status" value="1"/>
</dbReference>
<name>A0A7K3TE88_9BIFI</name>
<dbReference type="PANTHER" id="PTHR30269:SF37">
    <property type="entry name" value="MEMBRANE TRANSPORTER PROTEIN"/>
    <property type="match status" value="1"/>
</dbReference>
<evidence type="ECO:0000256" key="1">
    <source>
        <dbReference type="ARBA" id="ARBA00004651"/>
    </source>
</evidence>
<keyword evidence="3" id="KW-0813">Transport</keyword>
<dbReference type="PANTHER" id="PTHR30269">
    <property type="entry name" value="TRANSMEMBRANE PROTEIN YFCA"/>
    <property type="match status" value="1"/>
</dbReference>
<evidence type="ECO:0000256" key="5">
    <source>
        <dbReference type="ARBA" id="ARBA00022692"/>
    </source>
</evidence>
<evidence type="ECO:0000256" key="2">
    <source>
        <dbReference type="ARBA" id="ARBA00009142"/>
    </source>
</evidence>
<dbReference type="AlphaFoldDB" id="A0A7K3TE88"/>
<keyword evidence="7 8" id="KW-0472">Membrane</keyword>
<dbReference type="InterPro" id="IPR002781">
    <property type="entry name" value="TM_pro_TauE-like"/>
</dbReference>
<proteinExistence type="inferred from homology"/>
<reference evidence="10 11" key="1">
    <citation type="submission" date="2019-10" db="EMBL/GenBank/DDBJ databases">
        <title>Bifidobacterium from non-human primates.</title>
        <authorList>
            <person name="Modesto M."/>
        </authorList>
    </citation>
    <scope>NUCLEOTIDE SEQUENCE [LARGE SCALE GENOMIC DNA]</scope>
    <source>
        <strain evidence="10 11">TREM</strain>
    </source>
</reference>
<keyword evidence="6 8" id="KW-1133">Transmembrane helix</keyword>
<dbReference type="EMBL" id="WHZX01000018">
    <property type="protein sequence ID" value="NEG72822.1"/>
    <property type="molecule type" value="Genomic_DNA"/>
</dbReference>
<feature type="transmembrane region" description="Helical" evidence="8">
    <location>
        <begin position="287"/>
        <end position="304"/>
    </location>
</feature>
<protein>
    <recommendedName>
        <fullName evidence="8">Probable membrane transporter protein</fullName>
    </recommendedName>
</protein>
<organism evidence="10 11">
    <name type="scientific">Bifidobacterium ramosum</name>
    <dbReference type="NCBI Taxonomy" id="1798158"/>
    <lineage>
        <taxon>Bacteria</taxon>
        <taxon>Bacillati</taxon>
        <taxon>Actinomycetota</taxon>
        <taxon>Actinomycetes</taxon>
        <taxon>Bifidobacteriales</taxon>
        <taxon>Bifidobacteriaceae</taxon>
        <taxon>Bifidobacterium</taxon>
    </lineage>
</organism>
<evidence type="ECO:0000256" key="9">
    <source>
        <dbReference type="SAM" id="MobiDB-lite"/>
    </source>
</evidence>